<sequence>MEVFAATYTTDEAPICQANSQAPANSLYGFFGCKHPCKSLHTV</sequence>
<evidence type="ECO:0000313" key="2">
    <source>
        <dbReference type="Proteomes" id="UP001159257"/>
    </source>
</evidence>
<keyword evidence="2" id="KW-1185">Reference proteome</keyword>
<protein>
    <submittedName>
        <fullName evidence="1">Uncharacterized protein</fullName>
    </submittedName>
</protein>
<name>A0ABY1S2Z4_9GAMM</name>
<gene>
    <name evidence="1" type="ORF">SAMN04487964_11553</name>
</gene>
<reference evidence="1 2" key="1">
    <citation type="submission" date="2017-05" db="EMBL/GenBank/DDBJ databases">
        <authorList>
            <person name="Varghese N."/>
            <person name="Submissions S."/>
        </authorList>
    </citation>
    <scope>NUCLEOTIDE SEQUENCE [LARGE SCALE GENOMIC DNA]</scope>
    <source>
        <strain evidence="1 2">CGMCC 1.7287</strain>
    </source>
</reference>
<accession>A0ABY1S2Z4</accession>
<proteinExistence type="predicted"/>
<dbReference type="Proteomes" id="UP001159257">
    <property type="component" value="Unassembled WGS sequence"/>
</dbReference>
<comment type="caution">
    <text evidence="1">The sequence shown here is derived from an EMBL/GenBank/DDBJ whole genome shotgun (WGS) entry which is preliminary data.</text>
</comment>
<evidence type="ECO:0000313" key="1">
    <source>
        <dbReference type="EMBL" id="SMR77636.1"/>
    </source>
</evidence>
<dbReference type="EMBL" id="FXWV01000015">
    <property type="protein sequence ID" value="SMR77636.1"/>
    <property type="molecule type" value="Genomic_DNA"/>
</dbReference>
<organism evidence="1 2">
    <name type="scientific">Marinobacterium sediminicola</name>
    <dbReference type="NCBI Taxonomy" id="518898"/>
    <lineage>
        <taxon>Bacteria</taxon>
        <taxon>Pseudomonadati</taxon>
        <taxon>Pseudomonadota</taxon>
        <taxon>Gammaproteobacteria</taxon>
        <taxon>Oceanospirillales</taxon>
        <taxon>Oceanospirillaceae</taxon>
        <taxon>Marinobacterium</taxon>
    </lineage>
</organism>